<feature type="domain" description="UCH catalytic" evidence="10">
    <location>
        <begin position="13"/>
        <end position="237"/>
    </location>
</feature>
<dbReference type="GO" id="GO:0016579">
    <property type="term" value="P:protein deubiquitination"/>
    <property type="evidence" value="ECO:0007669"/>
    <property type="project" value="TreeGrafter"/>
</dbReference>
<dbReference type="FunFam" id="3.40.532.10:FF:000006">
    <property type="entry name" value="Ubiquitin carboxyl-terminal hydrolase"/>
    <property type="match status" value="1"/>
</dbReference>
<comment type="caution">
    <text evidence="11">The sequence shown here is derived from an EMBL/GenBank/DDBJ whole genome shotgun (WGS) entry which is preliminary data.</text>
</comment>
<dbReference type="CDD" id="cd09616">
    <property type="entry name" value="Peptidase_C12_UCH_L1_L3"/>
    <property type="match status" value="1"/>
</dbReference>
<feature type="site" description="Transition state stabilizer" evidence="7">
    <location>
        <position position="97"/>
    </location>
</feature>
<feature type="region of interest" description="Disordered" evidence="9">
    <location>
        <begin position="236"/>
        <end position="259"/>
    </location>
</feature>
<feature type="compositionally biased region" description="Acidic residues" evidence="9">
    <location>
        <begin position="241"/>
        <end position="259"/>
    </location>
</feature>
<dbReference type="GO" id="GO:0006511">
    <property type="term" value="P:ubiquitin-dependent protein catabolic process"/>
    <property type="evidence" value="ECO:0007669"/>
    <property type="project" value="UniProtKB-UniRule"/>
</dbReference>
<keyword evidence="5 7" id="KW-0378">Hydrolase</keyword>
<dbReference type="PANTHER" id="PTHR10589">
    <property type="entry name" value="UBIQUITIN CARBOXYL-TERMINAL HYDROLASE"/>
    <property type="match status" value="1"/>
</dbReference>
<evidence type="ECO:0000256" key="3">
    <source>
        <dbReference type="ARBA" id="ARBA00022670"/>
    </source>
</evidence>
<evidence type="ECO:0000256" key="5">
    <source>
        <dbReference type="ARBA" id="ARBA00022801"/>
    </source>
</evidence>
<evidence type="ECO:0000259" key="10">
    <source>
        <dbReference type="PROSITE" id="PS52048"/>
    </source>
</evidence>
<dbReference type="PRINTS" id="PR00707">
    <property type="entry name" value="UBCTHYDRLASE"/>
</dbReference>
<proteinExistence type="inferred from homology"/>
<dbReference type="GO" id="GO:0004843">
    <property type="term" value="F:cysteine-type deubiquitinase activity"/>
    <property type="evidence" value="ECO:0007669"/>
    <property type="project" value="UniProtKB-UniRule"/>
</dbReference>
<dbReference type="InterPro" id="IPR001578">
    <property type="entry name" value="Peptidase_C12_UCH"/>
</dbReference>
<dbReference type="InterPro" id="IPR038765">
    <property type="entry name" value="Papain-like_cys_pep_sf"/>
</dbReference>
<gene>
    <name evidence="11" type="ORF">RB653_006279</name>
</gene>
<feature type="site" description="Important for enzyme activity" evidence="7">
    <location>
        <position position="192"/>
    </location>
</feature>
<comment type="similarity">
    <text evidence="2 7 8">Belongs to the peptidase C12 family.</text>
</comment>
<dbReference type="InterPro" id="IPR036959">
    <property type="entry name" value="Peptidase_C12_UCH_sf"/>
</dbReference>
<evidence type="ECO:0000313" key="11">
    <source>
        <dbReference type="EMBL" id="KAK5584663.1"/>
    </source>
</evidence>
<comment type="catalytic activity">
    <reaction evidence="1 7 8">
        <text>Thiol-dependent hydrolysis of ester, thioester, amide, peptide and isopeptide bonds formed by the C-terminal Gly of ubiquitin (a 76-residue protein attached to proteins as an intracellular targeting signal).</text>
        <dbReference type="EC" id="3.4.19.12"/>
    </reaction>
</comment>
<feature type="active site" description="Nucleophile" evidence="7">
    <location>
        <position position="103"/>
    </location>
</feature>
<dbReference type="Gene3D" id="3.40.532.10">
    <property type="entry name" value="Peptidase C12, ubiquitin carboxyl-terminal hydrolase"/>
    <property type="match status" value="1"/>
</dbReference>
<dbReference type="GO" id="GO:0005737">
    <property type="term" value="C:cytoplasm"/>
    <property type="evidence" value="ECO:0007669"/>
    <property type="project" value="TreeGrafter"/>
</dbReference>
<dbReference type="Proteomes" id="UP001344447">
    <property type="component" value="Unassembled WGS sequence"/>
</dbReference>
<reference evidence="11 12" key="1">
    <citation type="submission" date="2023-11" db="EMBL/GenBank/DDBJ databases">
        <title>Dfirmibasis_genome.</title>
        <authorList>
            <person name="Edelbroek B."/>
            <person name="Kjellin J."/>
            <person name="Jerlstrom-Hultqvist J."/>
            <person name="Soderbom F."/>
        </authorList>
    </citation>
    <scope>NUCLEOTIDE SEQUENCE [LARGE SCALE GENOMIC DNA]</scope>
    <source>
        <strain evidence="11 12">TNS-C-14</strain>
    </source>
</reference>
<evidence type="ECO:0000256" key="9">
    <source>
        <dbReference type="SAM" id="MobiDB-lite"/>
    </source>
</evidence>
<dbReference type="Pfam" id="PF01088">
    <property type="entry name" value="Peptidase_C12"/>
    <property type="match status" value="1"/>
</dbReference>
<keyword evidence="12" id="KW-1185">Reference proteome</keyword>
<dbReference type="SUPFAM" id="SSF54001">
    <property type="entry name" value="Cysteine proteinases"/>
    <property type="match status" value="1"/>
</dbReference>
<name>A0AAN7U8P1_9MYCE</name>
<dbReference type="EC" id="3.4.19.12" evidence="8"/>
<feature type="active site" description="Proton donor" evidence="7">
    <location>
        <position position="177"/>
    </location>
</feature>
<organism evidence="11 12">
    <name type="scientific">Dictyostelium firmibasis</name>
    <dbReference type="NCBI Taxonomy" id="79012"/>
    <lineage>
        <taxon>Eukaryota</taxon>
        <taxon>Amoebozoa</taxon>
        <taxon>Evosea</taxon>
        <taxon>Eumycetozoa</taxon>
        <taxon>Dictyostelia</taxon>
        <taxon>Dictyosteliales</taxon>
        <taxon>Dictyosteliaceae</taxon>
        <taxon>Dictyostelium</taxon>
    </lineage>
</organism>
<keyword evidence="3 7" id="KW-0645">Protease</keyword>
<evidence type="ECO:0000313" key="12">
    <source>
        <dbReference type="Proteomes" id="UP001344447"/>
    </source>
</evidence>
<evidence type="ECO:0000256" key="8">
    <source>
        <dbReference type="RuleBase" id="RU361215"/>
    </source>
</evidence>
<dbReference type="PANTHER" id="PTHR10589:SF17">
    <property type="entry name" value="UBIQUITIN CARBOXYL-TERMINAL HYDROLASE"/>
    <property type="match status" value="1"/>
</dbReference>
<evidence type="ECO:0000256" key="7">
    <source>
        <dbReference type="PROSITE-ProRule" id="PRU01393"/>
    </source>
</evidence>
<evidence type="ECO:0000256" key="2">
    <source>
        <dbReference type="ARBA" id="ARBA00009326"/>
    </source>
</evidence>
<evidence type="ECO:0000256" key="6">
    <source>
        <dbReference type="ARBA" id="ARBA00022807"/>
    </source>
</evidence>
<protein>
    <recommendedName>
        <fullName evidence="8">Ubiquitin carboxyl-terminal hydrolase</fullName>
        <ecNumber evidence="8">3.4.19.12</ecNumber>
    </recommendedName>
</protein>
<keyword evidence="4 7" id="KW-0833">Ubl conjugation pathway</keyword>
<dbReference type="PROSITE" id="PS52048">
    <property type="entry name" value="UCH_DOMAIN"/>
    <property type="match status" value="1"/>
</dbReference>
<keyword evidence="6 7" id="KW-0788">Thiol protease</keyword>
<dbReference type="EMBL" id="JAVFKY010000001">
    <property type="protein sequence ID" value="KAK5584663.1"/>
    <property type="molecule type" value="Genomic_DNA"/>
</dbReference>
<accession>A0AAN7U8P1</accession>
<evidence type="ECO:0000256" key="1">
    <source>
        <dbReference type="ARBA" id="ARBA00000707"/>
    </source>
</evidence>
<sequence>MSVDQRLIESQKNWIPLEANPKVLTKFMQGLGVSKDWKFCDIYGIDDGLLEMIPSPCIAVILLFPITPEYEDKRINLEKELKEKGQILSDKVYFMKQYIGNACGTIGVIHSVLNNANVMEFNENGFFRQFLDQTTSLSTEERAISLMKNGEIEKSHEISALQGQSNVPHEDESVILHFVSFVHVDGHLYELDGRNSFAINHGKSSPETLLKDTAKVLQMMIDENPAEIRFNLMGLVKKQEGDEDDEEEQEEEEKPEEKK</sequence>
<evidence type="ECO:0000256" key="4">
    <source>
        <dbReference type="ARBA" id="ARBA00022786"/>
    </source>
</evidence>
<dbReference type="AlphaFoldDB" id="A0AAN7U8P1"/>